<dbReference type="SUPFAM" id="SSF51445">
    <property type="entry name" value="(Trans)glycosidases"/>
    <property type="match status" value="1"/>
</dbReference>
<protein>
    <submittedName>
        <fullName evidence="4">Beta-glucosidase 42-like</fullName>
    </submittedName>
</protein>
<dbReference type="InterPro" id="IPR001360">
    <property type="entry name" value="Glyco_hydro_1"/>
</dbReference>
<accession>A0ABM1QIL9</accession>
<organism evidence="3 4">
    <name type="scientific">Camelina sativa</name>
    <name type="common">False flax</name>
    <name type="synonym">Myagrum sativum</name>
    <dbReference type="NCBI Taxonomy" id="90675"/>
    <lineage>
        <taxon>Eukaryota</taxon>
        <taxon>Viridiplantae</taxon>
        <taxon>Streptophyta</taxon>
        <taxon>Embryophyta</taxon>
        <taxon>Tracheophyta</taxon>
        <taxon>Spermatophyta</taxon>
        <taxon>Magnoliopsida</taxon>
        <taxon>eudicotyledons</taxon>
        <taxon>Gunneridae</taxon>
        <taxon>Pentapetalae</taxon>
        <taxon>rosids</taxon>
        <taxon>malvids</taxon>
        <taxon>Brassicales</taxon>
        <taxon>Brassicaceae</taxon>
        <taxon>Camelineae</taxon>
        <taxon>Camelina</taxon>
    </lineage>
</organism>
<evidence type="ECO:0000313" key="3">
    <source>
        <dbReference type="Proteomes" id="UP000694864"/>
    </source>
</evidence>
<comment type="similarity">
    <text evidence="1 2">Belongs to the glycosyl hydrolase 1 family.</text>
</comment>
<evidence type="ECO:0000256" key="2">
    <source>
        <dbReference type="RuleBase" id="RU003690"/>
    </source>
</evidence>
<dbReference type="Gene3D" id="3.20.20.80">
    <property type="entry name" value="Glycosidases"/>
    <property type="match status" value="1"/>
</dbReference>
<dbReference type="Proteomes" id="UP000694864">
    <property type="component" value="Chromosome 10"/>
</dbReference>
<dbReference type="Pfam" id="PF00232">
    <property type="entry name" value="Glyco_hydro_1"/>
    <property type="match status" value="1"/>
</dbReference>
<reference evidence="3" key="1">
    <citation type="journal article" date="2014" name="Nat. Commun.">
        <title>The emerging biofuel crop Camelina sativa retains a highly undifferentiated hexaploid genome structure.</title>
        <authorList>
            <person name="Kagale S."/>
            <person name="Koh C."/>
            <person name="Nixon J."/>
            <person name="Bollina V."/>
            <person name="Clarke W.E."/>
            <person name="Tuteja R."/>
            <person name="Spillane C."/>
            <person name="Robinson S.J."/>
            <person name="Links M.G."/>
            <person name="Clarke C."/>
            <person name="Higgins E.E."/>
            <person name="Huebert T."/>
            <person name="Sharpe A.G."/>
            <person name="Parkin I.A."/>
        </authorList>
    </citation>
    <scope>NUCLEOTIDE SEQUENCE [LARGE SCALE GENOMIC DNA]</scope>
    <source>
        <strain evidence="3">cv. DH55</strain>
    </source>
</reference>
<dbReference type="RefSeq" id="XP_019086607.1">
    <property type="nucleotide sequence ID" value="XM_019231062.1"/>
</dbReference>
<dbReference type="PANTHER" id="PTHR10353">
    <property type="entry name" value="GLYCOSYL HYDROLASE"/>
    <property type="match status" value="1"/>
</dbReference>
<dbReference type="PANTHER" id="PTHR10353:SF310">
    <property type="entry name" value="BETA-GLUCOSIDASE 42"/>
    <property type="match status" value="1"/>
</dbReference>
<name>A0ABM1QIL9_CAMSA</name>
<sequence length="106" mass="12029">MAWGLKSMKKASLSTTILSMDFLQKEAIEGWTNRKFVDYFGLYADACFANFGDRVKHQITLNEPLKISVNGHYIGIFAPGRNEKPLIEPYLVSHHQVLAHATDVYI</sequence>
<dbReference type="GeneID" id="109127010"/>
<keyword evidence="3" id="KW-1185">Reference proteome</keyword>
<reference evidence="4" key="2">
    <citation type="submission" date="2025-08" db="UniProtKB">
        <authorList>
            <consortium name="RefSeq"/>
        </authorList>
    </citation>
    <scope>IDENTIFICATION</scope>
    <source>
        <tissue evidence="4">Leaf</tissue>
    </source>
</reference>
<evidence type="ECO:0000256" key="1">
    <source>
        <dbReference type="ARBA" id="ARBA00010838"/>
    </source>
</evidence>
<gene>
    <name evidence="4" type="primary">LOC109127010</name>
</gene>
<evidence type="ECO:0000313" key="4">
    <source>
        <dbReference type="RefSeq" id="XP_019086607.1"/>
    </source>
</evidence>
<dbReference type="InterPro" id="IPR017853">
    <property type="entry name" value="GH"/>
</dbReference>
<proteinExistence type="inferred from homology"/>